<dbReference type="RefSeq" id="WP_024739850.1">
    <property type="nucleotide sequence ID" value="NZ_CP125623.1"/>
</dbReference>
<name>A0AAW5F218_CLOSY</name>
<comment type="caution">
    <text evidence="1">The sequence shown here is derived from an EMBL/GenBank/DDBJ whole genome shotgun (WGS) entry which is preliminary data.</text>
</comment>
<accession>A0AAW5F218</accession>
<dbReference type="Proteomes" id="UP001203136">
    <property type="component" value="Unassembled WGS sequence"/>
</dbReference>
<evidence type="ECO:0000313" key="1">
    <source>
        <dbReference type="EMBL" id="MCK0085585.1"/>
    </source>
</evidence>
<organism evidence="1 2">
    <name type="scientific">Clostridium symbiosum</name>
    <name type="common">Bacteroides symbiosus</name>
    <dbReference type="NCBI Taxonomy" id="1512"/>
    <lineage>
        <taxon>Bacteria</taxon>
        <taxon>Bacillati</taxon>
        <taxon>Bacillota</taxon>
        <taxon>Clostridia</taxon>
        <taxon>Lachnospirales</taxon>
        <taxon>Lachnospiraceae</taxon>
        <taxon>Otoolea</taxon>
    </lineage>
</organism>
<dbReference type="EMBL" id="JAINVB010000001">
    <property type="protein sequence ID" value="MCK0085585.1"/>
    <property type="molecule type" value="Genomic_DNA"/>
</dbReference>
<protein>
    <submittedName>
        <fullName evidence="1">Uncharacterized protein</fullName>
    </submittedName>
</protein>
<dbReference type="AlphaFoldDB" id="A0AAW5F218"/>
<reference evidence="1" key="1">
    <citation type="journal article" date="2022" name="Cell Host Microbe">
        <title>Colonization of the live biotherapeutic product VE303 and modulation of the microbiota and metabolites in healthy volunteers.</title>
        <authorList>
            <person name="Dsouza M."/>
            <person name="Menon R."/>
            <person name="Crossette E."/>
            <person name="Bhattarai S.K."/>
            <person name="Schneider J."/>
            <person name="Kim Y.G."/>
            <person name="Reddy S."/>
            <person name="Caballero S."/>
            <person name="Felix C."/>
            <person name="Cornacchione L."/>
            <person name="Hendrickson J."/>
            <person name="Watson A.R."/>
            <person name="Minot S.S."/>
            <person name="Greenfield N."/>
            <person name="Schopf L."/>
            <person name="Szabady R."/>
            <person name="Patarroyo J."/>
            <person name="Smith W."/>
            <person name="Harrison P."/>
            <person name="Kuijper E.J."/>
            <person name="Kelly C.P."/>
            <person name="Olle B."/>
            <person name="Bobilev D."/>
            <person name="Silber J.L."/>
            <person name="Bucci V."/>
            <person name="Roberts B."/>
            <person name="Faith J."/>
            <person name="Norman J.M."/>
        </authorList>
    </citation>
    <scope>NUCLEOTIDE SEQUENCE</scope>
    <source>
        <strain evidence="1">VE303-04</strain>
    </source>
</reference>
<sequence length="280" mass="32058">MKSWMDTDRNDRKFPFEATTAGQLPDSVLDWIAKTWLLYDVPFQYLVPDERFLPMESVRFFHLDQNWIEAMVEGALSIGGGIAAERELSGAFAGLFREKAANRLRRPRRQRMHENHLIKCKAKENLQPETDFMGFLIRSRLVGAYKGMEVKGREGSRERELLRLEALSDTVMIGIFDGSVNEVIVTEPSEGLHFGTRTVDGRIYIRRIKAEGDKKPGDKLSDELYPVPVRAGRMVDVLSLASMFMEKLHTDHNEFTSAEFALEMLCSASEVKFCREEDKT</sequence>
<gene>
    <name evidence="1" type="ORF">K5I21_06795</name>
</gene>
<evidence type="ECO:0000313" key="2">
    <source>
        <dbReference type="Proteomes" id="UP001203136"/>
    </source>
</evidence>
<proteinExistence type="predicted"/>